<dbReference type="EMBL" id="JBHTIS010000687">
    <property type="protein sequence ID" value="MFD1046522.1"/>
    <property type="molecule type" value="Genomic_DNA"/>
</dbReference>
<organism evidence="2 3">
    <name type="scientific">Kibdelosporangium lantanae</name>
    <dbReference type="NCBI Taxonomy" id="1497396"/>
    <lineage>
        <taxon>Bacteria</taxon>
        <taxon>Bacillati</taxon>
        <taxon>Actinomycetota</taxon>
        <taxon>Actinomycetes</taxon>
        <taxon>Pseudonocardiales</taxon>
        <taxon>Pseudonocardiaceae</taxon>
        <taxon>Kibdelosporangium</taxon>
    </lineage>
</organism>
<feature type="region of interest" description="Disordered" evidence="1">
    <location>
        <begin position="1"/>
        <end position="25"/>
    </location>
</feature>
<protein>
    <submittedName>
        <fullName evidence="2">Uncharacterized protein</fullName>
    </submittedName>
</protein>
<feature type="non-terminal residue" evidence="2">
    <location>
        <position position="103"/>
    </location>
</feature>
<name>A0ABW3M9D2_9PSEU</name>
<feature type="compositionally biased region" description="Basic and acidic residues" evidence="1">
    <location>
        <begin position="73"/>
        <end position="88"/>
    </location>
</feature>
<dbReference type="Proteomes" id="UP001597045">
    <property type="component" value="Unassembled WGS sequence"/>
</dbReference>
<sequence>MTLERLRSALWQTPIPTSPPPTDGHQEALGLNLLALALRLEHVDRMSEALTLADSTHMTRSVSIDVNLTVRTPDQRQALRSDPKETREPTAVWLPVARQARTD</sequence>
<accession>A0ABW3M9D2</accession>
<reference evidence="3" key="1">
    <citation type="journal article" date="2019" name="Int. J. Syst. Evol. Microbiol.">
        <title>The Global Catalogue of Microorganisms (GCM) 10K type strain sequencing project: providing services to taxonomists for standard genome sequencing and annotation.</title>
        <authorList>
            <consortium name="The Broad Institute Genomics Platform"/>
            <consortium name="The Broad Institute Genome Sequencing Center for Infectious Disease"/>
            <person name="Wu L."/>
            <person name="Ma J."/>
        </authorList>
    </citation>
    <scope>NUCLEOTIDE SEQUENCE [LARGE SCALE GENOMIC DNA]</scope>
    <source>
        <strain evidence="3">JCM 31486</strain>
    </source>
</reference>
<evidence type="ECO:0000313" key="2">
    <source>
        <dbReference type="EMBL" id="MFD1046522.1"/>
    </source>
</evidence>
<proteinExistence type="predicted"/>
<feature type="region of interest" description="Disordered" evidence="1">
    <location>
        <begin position="73"/>
        <end position="103"/>
    </location>
</feature>
<keyword evidence="3" id="KW-1185">Reference proteome</keyword>
<evidence type="ECO:0000313" key="3">
    <source>
        <dbReference type="Proteomes" id="UP001597045"/>
    </source>
</evidence>
<evidence type="ECO:0000256" key="1">
    <source>
        <dbReference type="SAM" id="MobiDB-lite"/>
    </source>
</evidence>
<gene>
    <name evidence="2" type="ORF">ACFQ1S_13645</name>
</gene>
<comment type="caution">
    <text evidence="2">The sequence shown here is derived from an EMBL/GenBank/DDBJ whole genome shotgun (WGS) entry which is preliminary data.</text>
</comment>